<dbReference type="Proteomes" id="UP000813461">
    <property type="component" value="Unassembled WGS sequence"/>
</dbReference>
<organism evidence="3 4">
    <name type="scientific">Paraphoma chrysanthemicola</name>
    <dbReference type="NCBI Taxonomy" id="798071"/>
    <lineage>
        <taxon>Eukaryota</taxon>
        <taxon>Fungi</taxon>
        <taxon>Dikarya</taxon>
        <taxon>Ascomycota</taxon>
        <taxon>Pezizomycotina</taxon>
        <taxon>Dothideomycetes</taxon>
        <taxon>Pleosporomycetidae</taxon>
        <taxon>Pleosporales</taxon>
        <taxon>Pleosporineae</taxon>
        <taxon>Phaeosphaeriaceae</taxon>
        <taxon>Paraphoma</taxon>
    </lineage>
</organism>
<evidence type="ECO:0000313" key="3">
    <source>
        <dbReference type="EMBL" id="KAH7077050.1"/>
    </source>
</evidence>
<dbReference type="EMBL" id="JAGMVJ010000018">
    <property type="protein sequence ID" value="KAH7077050.1"/>
    <property type="molecule type" value="Genomic_DNA"/>
</dbReference>
<evidence type="ECO:0000256" key="2">
    <source>
        <dbReference type="SAM" id="Phobius"/>
    </source>
</evidence>
<comment type="caution">
    <text evidence="3">The sequence shown here is derived from an EMBL/GenBank/DDBJ whole genome shotgun (WGS) entry which is preliminary data.</text>
</comment>
<reference evidence="3" key="1">
    <citation type="journal article" date="2021" name="Nat. Commun.">
        <title>Genetic determinants of endophytism in the Arabidopsis root mycobiome.</title>
        <authorList>
            <person name="Mesny F."/>
            <person name="Miyauchi S."/>
            <person name="Thiergart T."/>
            <person name="Pickel B."/>
            <person name="Atanasova L."/>
            <person name="Karlsson M."/>
            <person name="Huettel B."/>
            <person name="Barry K.W."/>
            <person name="Haridas S."/>
            <person name="Chen C."/>
            <person name="Bauer D."/>
            <person name="Andreopoulos W."/>
            <person name="Pangilinan J."/>
            <person name="LaButti K."/>
            <person name="Riley R."/>
            <person name="Lipzen A."/>
            <person name="Clum A."/>
            <person name="Drula E."/>
            <person name="Henrissat B."/>
            <person name="Kohler A."/>
            <person name="Grigoriev I.V."/>
            <person name="Martin F.M."/>
            <person name="Hacquard S."/>
        </authorList>
    </citation>
    <scope>NUCLEOTIDE SEQUENCE</scope>
    <source>
        <strain evidence="3">MPI-SDFR-AT-0120</strain>
    </source>
</reference>
<accession>A0A8K0VUB5</accession>
<dbReference type="AlphaFoldDB" id="A0A8K0VUB5"/>
<feature type="compositionally biased region" description="Polar residues" evidence="1">
    <location>
        <begin position="36"/>
        <end position="49"/>
    </location>
</feature>
<keyword evidence="2" id="KW-0472">Membrane</keyword>
<feature type="compositionally biased region" description="Acidic residues" evidence="1">
    <location>
        <begin position="306"/>
        <end position="329"/>
    </location>
</feature>
<feature type="region of interest" description="Disordered" evidence="1">
    <location>
        <begin position="30"/>
        <end position="49"/>
    </location>
</feature>
<feature type="transmembrane region" description="Helical" evidence="2">
    <location>
        <begin position="577"/>
        <end position="600"/>
    </location>
</feature>
<proteinExistence type="predicted"/>
<evidence type="ECO:0000256" key="1">
    <source>
        <dbReference type="SAM" id="MobiDB-lite"/>
    </source>
</evidence>
<protein>
    <submittedName>
        <fullName evidence="3">Uncharacterized protein</fullName>
    </submittedName>
</protein>
<keyword evidence="2" id="KW-1133">Transmembrane helix</keyword>
<keyword evidence="4" id="KW-1185">Reference proteome</keyword>
<gene>
    <name evidence="3" type="ORF">FB567DRAFT_596240</name>
</gene>
<name>A0A8K0VUB5_9PLEO</name>
<sequence>MGSRTQEERSGTCSALDRWEDGLHAVAEYQKESKSKPLQQSHKSTSKHSTGVPYPFLTYTDLNFIETYETLDIERSFLDYFVQDSESSTPCWDAELIRNFCNFGGPYTTPGLRTEIFLHDREYETGKTRDHPESLDVAQLRQALREPRFGHDHLSDASRRQILVKNLNPDVVRTLAETAACHQVDALRDTISKHISGETSIKVQRQVDGEDKPRLELHLPYLALRRVPQAKCKATFTTAGQSRKPRTSFYVPDFAALDGEQSHRYVIHESHISIAVSAWDHTKWTVYAFFKPCPEVEPEGEHENDVASDDGEENDSDDEGENDDDDPFPTEDILAPDNGAYNLNADQTIWDPRKYFTRIAAIWVSLVLREYTYLVQTLDANVKAWRIAARNSASEGLLSSKKDRFAAKDLLASSQAMKQLLREVREHMMPAIRAWDLFKEIDLPFFADLKDRDAKFATSDMRSSFGKLVDLEQKLGFLDQYFVEIAKDLKLQLILESNDLNHHAHELNLKRTHLSHDIHELNRTSTEAALANMRAAEKTSSTTQVNVLLIWVTTPIILVLQYFGAERPIFAFERNTRSFMLALLVVFAALPSLIFLLGLVEHLKQMVLPTRGVKKKKASCTSNSIGDSEIQLQSIPHGEP</sequence>
<evidence type="ECO:0000313" key="4">
    <source>
        <dbReference type="Proteomes" id="UP000813461"/>
    </source>
</evidence>
<dbReference type="OrthoDB" id="5428055at2759"/>
<keyword evidence="2" id="KW-0812">Transmembrane</keyword>
<feature type="region of interest" description="Disordered" evidence="1">
    <location>
        <begin position="297"/>
        <end position="339"/>
    </location>
</feature>
<feature type="transmembrane region" description="Helical" evidence="2">
    <location>
        <begin position="548"/>
        <end position="565"/>
    </location>
</feature>